<gene>
    <name evidence="2" type="ORF">GCM10007425_30520</name>
</gene>
<name>A0A917LJD5_9BACI</name>
<organism evidence="2 3">
    <name type="scientific">Lysinibacillus alkalisoli</name>
    <dbReference type="NCBI Taxonomy" id="1911548"/>
    <lineage>
        <taxon>Bacteria</taxon>
        <taxon>Bacillati</taxon>
        <taxon>Bacillota</taxon>
        <taxon>Bacilli</taxon>
        <taxon>Bacillales</taxon>
        <taxon>Bacillaceae</taxon>
        <taxon>Lysinibacillus</taxon>
    </lineage>
</organism>
<comment type="caution">
    <text evidence="2">The sequence shown here is derived from an EMBL/GenBank/DDBJ whole genome shotgun (WGS) entry which is preliminary data.</text>
</comment>
<keyword evidence="3" id="KW-1185">Reference proteome</keyword>
<reference evidence="2" key="1">
    <citation type="journal article" date="2014" name="Int. J. Syst. Evol. Microbiol.">
        <title>Complete genome sequence of Corynebacterium casei LMG S-19264T (=DSM 44701T), isolated from a smear-ripened cheese.</title>
        <authorList>
            <consortium name="US DOE Joint Genome Institute (JGI-PGF)"/>
            <person name="Walter F."/>
            <person name="Albersmeier A."/>
            <person name="Kalinowski J."/>
            <person name="Ruckert C."/>
        </authorList>
    </citation>
    <scope>NUCLEOTIDE SEQUENCE</scope>
    <source>
        <strain evidence="2">CGMCC 1.15760</strain>
    </source>
</reference>
<dbReference type="SUPFAM" id="SSF53474">
    <property type="entry name" value="alpha/beta-Hydrolases"/>
    <property type="match status" value="1"/>
</dbReference>
<dbReference type="PANTHER" id="PTHR43798">
    <property type="entry name" value="MONOACYLGLYCEROL LIPASE"/>
    <property type="match status" value="1"/>
</dbReference>
<accession>A0A917LJD5</accession>
<dbReference type="InterPro" id="IPR000073">
    <property type="entry name" value="AB_hydrolase_1"/>
</dbReference>
<protein>
    <recommendedName>
        <fullName evidence="1">AB hydrolase-1 domain-containing protein</fullName>
    </recommendedName>
</protein>
<reference evidence="2" key="2">
    <citation type="submission" date="2020-09" db="EMBL/GenBank/DDBJ databases">
        <authorList>
            <person name="Sun Q."/>
            <person name="Zhou Y."/>
        </authorList>
    </citation>
    <scope>NUCLEOTIDE SEQUENCE</scope>
    <source>
        <strain evidence="2">CGMCC 1.15760</strain>
    </source>
</reference>
<dbReference type="GO" id="GO:0046464">
    <property type="term" value="P:acylglycerol catabolic process"/>
    <property type="evidence" value="ECO:0007669"/>
    <property type="project" value="TreeGrafter"/>
</dbReference>
<dbReference type="GO" id="GO:0047372">
    <property type="term" value="F:monoacylglycerol lipase activity"/>
    <property type="evidence" value="ECO:0007669"/>
    <property type="project" value="TreeGrafter"/>
</dbReference>
<proteinExistence type="predicted"/>
<dbReference type="InterPro" id="IPR029058">
    <property type="entry name" value="AB_hydrolase_fold"/>
</dbReference>
<dbReference type="Gene3D" id="3.40.50.1820">
    <property type="entry name" value="alpha/beta hydrolase"/>
    <property type="match status" value="1"/>
</dbReference>
<sequence>MYAFYGNTNSKEIIIAIPALGERKEMFQPLANEMNKYKWLVFDLPGSNKQPLNDYSIPSFCEYIKQTLELLNIHKAHFLGNSLGAWVIQAFTSKYPEYVRSLALLDGGHYFLGERNESHENVELPSTIENFEDIKEAIKELTYSMPNLENQAYTNFETYFLNNYIKQGDFYAHHCSEVAYNFLSEEISSINYCLKKIAIPTILLIAEASADELSLNKSSIFNEQFEQTKVYIIENGQHYLPLTNTAAVAKILEDHYQFLSNKVENK</sequence>
<evidence type="ECO:0000313" key="3">
    <source>
        <dbReference type="Proteomes" id="UP000616608"/>
    </source>
</evidence>
<evidence type="ECO:0000259" key="1">
    <source>
        <dbReference type="Pfam" id="PF00561"/>
    </source>
</evidence>
<dbReference type="RefSeq" id="WP_188615941.1">
    <property type="nucleotide sequence ID" value="NZ_BMJT01000017.1"/>
</dbReference>
<dbReference type="InterPro" id="IPR050266">
    <property type="entry name" value="AB_hydrolase_sf"/>
</dbReference>
<dbReference type="EMBL" id="BMJT01000017">
    <property type="protein sequence ID" value="GGG33711.1"/>
    <property type="molecule type" value="Genomic_DNA"/>
</dbReference>
<dbReference type="GO" id="GO:0016020">
    <property type="term" value="C:membrane"/>
    <property type="evidence" value="ECO:0007669"/>
    <property type="project" value="TreeGrafter"/>
</dbReference>
<evidence type="ECO:0000313" key="2">
    <source>
        <dbReference type="EMBL" id="GGG33711.1"/>
    </source>
</evidence>
<dbReference type="AlphaFoldDB" id="A0A917LJD5"/>
<dbReference type="Proteomes" id="UP000616608">
    <property type="component" value="Unassembled WGS sequence"/>
</dbReference>
<dbReference type="PANTHER" id="PTHR43798:SF5">
    <property type="entry name" value="MONOACYLGLYCEROL LIPASE ABHD6"/>
    <property type="match status" value="1"/>
</dbReference>
<feature type="domain" description="AB hydrolase-1" evidence="1">
    <location>
        <begin position="14"/>
        <end position="243"/>
    </location>
</feature>
<dbReference type="Pfam" id="PF00561">
    <property type="entry name" value="Abhydrolase_1"/>
    <property type="match status" value="1"/>
</dbReference>